<dbReference type="InterPro" id="IPR036097">
    <property type="entry name" value="HisK_dim/P_sf"/>
</dbReference>
<comment type="subcellular location">
    <subcellularLocation>
        <location evidence="2">Membrane</location>
    </subcellularLocation>
</comment>
<organism evidence="14 15">
    <name type="scientific">Clostridium paraputrificum</name>
    <dbReference type="NCBI Taxonomy" id="29363"/>
    <lineage>
        <taxon>Bacteria</taxon>
        <taxon>Bacillati</taxon>
        <taxon>Bacillota</taxon>
        <taxon>Clostridia</taxon>
        <taxon>Eubacteriales</taxon>
        <taxon>Clostridiaceae</taxon>
        <taxon>Clostridium</taxon>
    </lineage>
</organism>
<dbReference type="EMBL" id="MAPZ01000019">
    <property type="protein sequence ID" value="OBY10895.1"/>
    <property type="molecule type" value="Genomic_DNA"/>
</dbReference>
<evidence type="ECO:0000256" key="1">
    <source>
        <dbReference type="ARBA" id="ARBA00000085"/>
    </source>
</evidence>
<proteinExistence type="predicted"/>
<dbReference type="EC" id="2.7.13.3" evidence="3"/>
<evidence type="ECO:0000256" key="3">
    <source>
        <dbReference type="ARBA" id="ARBA00012438"/>
    </source>
</evidence>
<dbReference type="InterPro" id="IPR001789">
    <property type="entry name" value="Sig_transdc_resp-reg_receiver"/>
</dbReference>
<sequence length="695" mass="79997">MNLRIKSNNYWTKEIFFIGVFSILILISIFYILLVKLNLNLNRKKYIRPISEAQLSLVENKLETSIKSLYLLSDFIDIYSQETNKDKKNKLLKDILIDTKFYDIGFINFNGNIATANNSDIKSKRFFNEIINGKKYDFEYAFDEEINEYIFYIAVPVYEGEKFTGVLFAKEIVSEIEGYESYEEDVSELDRYIIHSDGTIIYRDDFSSFETGENLFDELKNYNKVNEVLDIQDKIKDKQSTTNLLNYMDKTQILSIYPVKLTEDFYSIISIDSKSIENSVIGIEKVSFILIILFLFLTGFSLFILLIYREKNKELKEENYRKKRFLSNISHEIRTPMNGVIGSVELALKNKDNQQKLQYYLNNTLIASNNLLNLFDDLLTMTKGKLGELRLYEECVSVREIIQKVNSIVLPILEQKKKRYTIDISSLEDISVICDENKIVQILINLIINSSKFTEENGEIHLSIQLKKVKSNNIGQFVFSVEDNGIGMTKEFMHKMFLPFTQADEFNSKHNGGAGLGLSITKSIVDLMGGEIEVESELAHGTRFDITLPLKIVDSNFINAGCYKNFSNIGQGKRVLLAEDDEISRIIECELLNSLGFEVDAAINGKEAYKKFIDSDKDYYDLILIDHIMPEMNGYECCNKIRNSNHWNAESIIILAMTAGSLNKSEKLISKSGVNDSLTKPINKNLFIEKLEKVF</sequence>
<keyword evidence="15" id="KW-1185">Reference proteome</keyword>
<keyword evidence="11" id="KW-0812">Transmembrane</keyword>
<keyword evidence="8" id="KW-0902">Two-component regulatory system</keyword>
<evidence type="ECO:0000256" key="10">
    <source>
        <dbReference type="PROSITE-ProRule" id="PRU00169"/>
    </source>
</evidence>
<keyword evidence="11" id="KW-0472">Membrane</keyword>
<dbReference type="InterPro" id="IPR036890">
    <property type="entry name" value="HATPase_C_sf"/>
</dbReference>
<evidence type="ECO:0000313" key="14">
    <source>
        <dbReference type="EMBL" id="OBY10895.1"/>
    </source>
</evidence>
<keyword evidence="6" id="KW-0808">Transferase</keyword>
<dbReference type="GO" id="GO:0016020">
    <property type="term" value="C:membrane"/>
    <property type="evidence" value="ECO:0007669"/>
    <property type="project" value="UniProtKB-SubCell"/>
</dbReference>
<dbReference type="PANTHER" id="PTHR43047">
    <property type="entry name" value="TWO-COMPONENT HISTIDINE PROTEIN KINASE"/>
    <property type="match status" value="1"/>
</dbReference>
<keyword evidence="5 10" id="KW-0597">Phosphoprotein</keyword>
<evidence type="ECO:0000313" key="15">
    <source>
        <dbReference type="Proteomes" id="UP000092714"/>
    </source>
</evidence>
<evidence type="ECO:0000256" key="9">
    <source>
        <dbReference type="ARBA" id="ARBA00024867"/>
    </source>
</evidence>
<comment type="function">
    <text evidence="9">May play the central regulatory role in sporulation. It may be an element of the effector pathway responsible for the activation of sporulation genes in response to nutritional stress. Spo0A may act in concert with spo0H (a sigma factor) to control the expression of some genes that are critical to the sporulation process.</text>
</comment>
<dbReference type="SMART" id="SM00448">
    <property type="entry name" value="REC"/>
    <property type="match status" value="1"/>
</dbReference>
<dbReference type="eggNOG" id="COG2205">
    <property type="taxonomic scope" value="Bacteria"/>
</dbReference>
<dbReference type="Gene3D" id="3.30.450.20">
    <property type="entry name" value="PAS domain"/>
    <property type="match status" value="1"/>
</dbReference>
<feature type="domain" description="Response regulatory" evidence="13">
    <location>
        <begin position="574"/>
        <end position="695"/>
    </location>
</feature>
<dbReference type="PANTHER" id="PTHR43047:SF64">
    <property type="entry name" value="HISTIDINE KINASE CONTAINING CHEY-HOMOLOGOUS RECEIVER DOMAIN AND PAS DOMAIN-RELATED"/>
    <property type="match status" value="1"/>
</dbReference>
<evidence type="ECO:0000259" key="13">
    <source>
        <dbReference type="PROSITE" id="PS50110"/>
    </source>
</evidence>
<dbReference type="PROSITE" id="PS50109">
    <property type="entry name" value="HIS_KIN"/>
    <property type="match status" value="1"/>
</dbReference>
<evidence type="ECO:0000256" key="5">
    <source>
        <dbReference type="ARBA" id="ARBA00022553"/>
    </source>
</evidence>
<evidence type="ECO:0000256" key="11">
    <source>
        <dbReference type="SAM" id="Phobius"/>
    </source>
</evidence>
<dbReference type="SUPFAM" id="SSF47384">
    <property type="entry name" value="Homodimeric domain of signal transducing histidine kinase"/>
    <property type="match status" value="1"/>
</dbReference>
<dbReference type="PRINTS" id="PR00344">
    <property type="entry name" value="BCTRLSENSOR"/>
</dbReference>
<dbReference type="InterPro" id="IPR011006">
    <property type="entry name" value="CheY-like_superfamily"/>
</dbReference>
<dbReference type="InterPro" id="IPR004358">
    <property type="entry name" value="Sig_transdc_His_kin-like_C"/>
</dbReference>
<dbReference type="Proteomes" id="UP000092714">
    <property type="component" value="Unassembled WGS sequence"/>
</dbReference>
<keyword evidence="11" id="KW-1133">Transmembrane helix</keyword>
<dbReference type="OrthoDB" id="9790669at2"/>
<accession>A0A1B8RQ13</accession>
<evidence type="ECO:0000256" key="6">
    <source>
        <dbReference type="ARBA" id="ARBA00022679"/>
    </source>
</evidence>
<keyword evidence="7" id="KW-0418">Kinase</keyword>
<dbReference type="Gene3D" id="3.30.565.10">
    <property type="entry name" value="Histidine kinase-like ATPase, C-terminal domain"/>
    <property type="match status" value="1"/>
</dbReference>
<dbReference type="SUPFAM" id="SSF55874">
    <property type="entry name" value="ATPase domain of HSP90 chaperone/DNA topoisomerase II/histidine kinase"/>
    <property type="match status" value="1"/>
</dbReference>
<dbReference type="FunFam" id="3.30.565.10:FF:000006">
    <property type="entry name" value="Sensor histidine kinase WalK"/>
    <property type="match status" value="1"/>
</dbReference>
<dbReference type="InterPro" id="IPR005467">
    <property type="entry name" value="His_kinase_dom"/>
</dbReference>
<dbReference type="CDD" id="cd00082">
    <property type="entry name" value="HisKA"/>
    <property type="match status" value="1"/>
</dbReference>
<dbReference type="Pfam" id="PF00072">
    <property type="entry name" value="Response_reg"/>
    <property type="match status" value="1"/>
</dbReference>
<protein>
    <recommendedName>
        <fullName evidence="4">Stage 0 sporulation protein A homolog</fullName>
        <ecNumber evidence="3">2.7.13.3</ecNumber>
    </recommendedName>
</protein>
<dbReference type="SMART" id="SM00387">
    <property type="entry name" value="HATPase_c"/>
    <property type="match status" value="1"/>
</dbReference>
<dbReference type="CDD" id="cd16922">
    <property type="entry name" value="HATPase_EvgS-ArcB-TorS-like"/>
    <property type="match status" value="1"/>
</dbReference>
<gene>
    <name evidence="14" type="ORF">CP373A1_10385</name>
</gene>
<dbReference type="Gene3D" id="3.40.50.2300">
    <property type="match status" value="1"/>
</dbReference>
<dbReference type="PROSITE" id="PS50110">
    <property type="entry name" value="RESPONSE_REGULATORY"/>
    <property type="match status" value="1"/>
</dbReference>
<reference evidence="14 15" key="1">
    <citation type="submission" date="2016-06" db="EMBL/GenBank/DDBJ databases">
        <authorList>
            <person name="Kjaerup R.B."/>
            <person name="Dalgaard T.S."/>
            <person name="Juul-Madsen H.R."/>
        </authorList>
    </citation>
    <scope>NUCLEOTIDE SEQUENCE [LARGE SCALE GENOMIC DNA]</scope>
    <source>
        <strain evidence="14 15">373-A1</strain>
    </source>
</reference>
<dbReference type="AlphaFoldDB" id="A0A1B8RQ13"/>
<dbReference type="SMART" id="SM00388">
    <property type="entry name" value="HisKA"/>
    <property type="match status" value="1"/>
</dbReference>
<evidence type="ECO:0000259" key="12">
    <source>
        <dbReference type="PROSITE" id="PS50109"/>
    </source>
</evidence>
<evidence type="ECO:0000256" key="2">
    <source>
        <dbReference type="ARBA" id="ARBA00004370"/>
    </source>
</evidence>
<evidence type="ECO:0000256" key="8">
    <source>
        <dbReference type="ARBA" id="ARBA00023012"/>
    </source>
</evidence>
<dbReference type="SUPFAM" id="SSF52172">
    <property type="entry name" value="CheY-like"/>
    <property type="match status" value="1"/>
</dbReference>
<feature type="transmembrane region" description="Helical" evidence="11">
    <location>
        <begin position="15"/>
        <end position="35"/>
    </location>
</feature>
<dbReference type="Pfam" id="PF02518">
    <property type="entry name" value="HATPase_c"/>
    <property type="match status" value="1"/>
</dbReference>
<feature type="domain" description="Histidine kinase" evidence="12">
    <location>
        <begin position="328"/>
        <end position="552"/>
    </location>
</feature>
<dbReference type="InterPro" id="IPR003661">
    <property type="entry name" value="HisK_dim/P_dom"/>
</dbReference>
<feature type="transmembrane region" description="Helical" evidence="11">
    <location>
        <begin position="288"/>
        <end position="308"/>
    </location>
</feature>
<evidence type="ECO:0000256" key="4">
    <source>
        <dbReference type="ARBA" id="ARBA00018672"/>
    </source>
</evidence>
<name>A0A1B8RQ13_9CLOT</name>
<dbReference type="Pfam" id="PF00512">
    <property type="entry name" value="HisKA"/>
    <property type="match status" value="1"/>
</dbReference>
<dbReference type="Gene3D" id="1.10.287.130">
    <property type="match status" value="1"/>
</dbReference>
<comment type="catalytic activity">
    <reaction evidence="1">
        <text>ATP + protein L-histidine = ADP + protein N-phospho-L-histidine.</text>
        <dbReference type="EC" id="2.7.13.3"/>
    </reaction>
</comment>
<dbReference type="RefSeq" id="WP_065254565.1">
    <property type="nucleotide sequence ID" value="NZ_MAPZ01000019.1"/>
</dbReference>
<dbReference type="InterPro" id="IPR003594">
    <property type="entry name" value="HATPase_dom"/>
</dbReference>
<dbReference type="CDD" id="cd17546">
    <property type="entry name" value="REC_hyHK_CKI1_RcsC-like"/>
    <property type="match status" value="1"/>
</dbReference>
<comment type="caution">
    <text evidence="14">The sequence shown here is derived from an EMBL/GenBank/DDBJ whole genome shotgun (WGS) entry which is preliminary data.</text>
</comment>
<feature type="modified residue" description="4-aspartylphosphate" evidence="10">
    <location>
        <position position="626"/>
    </location>
</feature>
<evidence type="ECO:0000256" key="7">
    <source>
        <dbReference type="ARBA" id="ARBA00022777"/>
    </source>
</evidence>
<dbReference type="GO" id="GO:0000155">
    <property type="term" value="F:phosphorelay sensor kinase activity"/>
    <property type="evidence" value="ECO:0007669"/>
    <property type="project" value="InterPro"/>
</dbReference>